<evidence type="ECO:0000313" key="3">
    <source>
        <dbReference type="Proteomes" id="UP000016160"/>
    </source>
</evidence>
<dbReference type="PATRIC" id="fig|1347342.6.peg.3441"/>
<dbReference type="STRING" id="1347342.BN863_34130"/>
<dbReference type="eggNOG" id="ENOG5032SAR">
    <property type="taxonomic scope" value="Bacteria"/>
</dbReference>
<dbReference type="AlphaFoldDB" id="T2KQV8"/>
<dbReference type="EMBL" id="HG315671">
    <property type="protein sequence ID" value="CDF81125.1"/>
    <property type="molecule type" value="Genomic_DNA"/>
</dbReference>
<dbReference type="OrthoDB" id="1122048at2"/>
<keyword evidence="3" id="KW-1185">Reference proteome</keyword>
<sequence length="202" mass="23393">MKKVITHSICMLVMITNIATSFASNLSILNEERDRMEITLTLDYVKAGQQLSIKDINGLVLYNKIIEKEGIFSNRFDLTALPNGRYFFEHEKDYQIKIIPFDVSSNKVTFDTTCEQVIFKPVLHVKDNLLYVSKLDLNREDINIAIFHDGNSNSGDYNLVHAENFTNTMKLERIYSLTNTRKGNYKVVVNANNREYIEYFSI</sequence>
<feature type="chain" id="PRO_5004602800" evidence="1">
    <location>
        <begin position="24"/>
        <end position="202"/>
    </location>
</feature>
<evidence type="ECO:0000256" key="1">
    <source>
        <dbReference type="SAM" id="SignalP"/>
    </source>
</evidence>
<proteinExistence type="predicted"/>
<keyword evidence="1" id="KW-0732">Signal</keyword>
<feature type="signal peptide" evidence="1">
    <location>
        <begin position="1"/>
        <end position="23"/>
    </location>
</feature>
<evidence type="ECO:0000313" key="2">
    <source>
        <dbReference type="EMBL" id="CDF81125.1"/>
    </source>
</evidence>
<dbReference type="Proteomes" id="UP000016160">
    <property type="component" value="Chromosome"/>
</dbReference>
<reference evidence="2 3" key="1">
    <citation type="journal article" date="2013" name="Appl. Environ. Microbiol.">
        <title>The genome of the alga-associated marine flavobacterium Formosa agariphila KMM 3901T reveals a broad potential for degradation of algal polysaccharides.</title>
        <authorList>
            <person name="Mann A.J."/>
            <person name="Hahnke R.L."/>
            <person name="Huang S."/>
            <person name="Werner J."/>
            <person name="Xing P."/>
            <person name="Barbeyron T."/>
            <person name="Huettel B."/>
            <person name="Stueber K."/>
            <person name="Reinhardt R."/>
            <person name="Harder J."/>
            <person name="Gloeckner F.O."/>
            <person name="Amann R.I."/>
            <person name="Teeling H."/>
        </authorList>
    </citation>
    <scope>NUCLEOTIDE SEQUENCE [LARGE SCALE GENOMIC DNA]</scope>
    <source>
        <strain evidence="3">DSM 15362 / KCTC 12365 / LMG 23005 / KMM 3901</strain>
    </source>
</reference>
<accession>T2KQV8</accession>
<name>T2KQV8_FORAG</name>
<gene>
    <name evidence="2" type="ORF">BN863_34130</name>
</gene>
<dbReference type="HOGENOM" id="CLU_115346_0_0_10"/>
<dbReference type="RefSeq" id="WP_148304641.1">
    <property type="nucleotide sequence ID" value="NZ_HG315671.1"/>
</dbReference>
<protein>
    <submittedName>
        <fullName evidence="2">Uncharacterized protein</fullName>
    </submittedName>
</protein>
<organism evidence="2 3">
    <name type="scientific">Formosa agariphila (strain DSM 15362 / KCTC 12365 / LMG 23005 / KMM 3901 / M-2Alg 35-1)</name>
    <dbReference type="NCBI Taxonomy" id="1347342"/>
    <lineage>
        <taxon>Bacteria</taxon>
        <taxon>Pseudomonadati</taxon>
        <taxon>Bacteroidota</taxon>
        <taxon>Flavobacteriia</taxon>
        <taxon>Flavobacteriales</taxon>
        <taxon>Flavobacteriaceae</taxon>
        <taxon>Formosa</taxon>
    </lineage>
</organism>